<dbReference type="InterPro" id="IPR033480">
    <property type="entry name" value="sCache_2"/>
</dbReference>
<dbReference type="GO" id="GO:0005886">
    <property type="term" value="C:plasma membrane"/>
    <property type="evidence" value="ECO:0007669"/>
    <property type="project" value="UniProtKB-SubCell"/>
</dbReference>
<dbReference type="PROSITE" id="PS50109">
    <property type="entry name" value="HIS_KIN"/>
    <property type="match status" value="1"/>
</dbReference>
<reference evidence="16 17" key="1">
    <citation type="submission" date="2020-05" db="EMBL/GenBank/DDBJ databases">
        <title>Complete genome sequencing of Campylobacter and Arcobacter type strains.</title>
        <authorList>
            <person name="Miller W.G."/>
            <person name="Yee E."/>
        </authorList>
    </citation>
    <scope>NUCLEOTIDE SEQUENCE [LARGE SCALE GENOMIC DNA]</scope>
    <source>
        <strain evidence="16 17">LMG 25694</strain>
    </source>
</reference>
<feature type="transmembrane region" description="Helical" evidence="14">
    <location>
        <begin position="348"/>
        <end position="373"/>
    </location>
</feature>
<evidence type="ECO:0000256" key="1">
    <source>
        <dbReference type="ARBA" id="ARBA00000085"/>
    </source>
</evidence>
<evidence type="ECO:0000256" key="8">
    <source>
        <dbReference type="ARBA" id="ARBA00022741"/>
    </source>
</evidence>
<dbReference type="Pfam" id="PF02518">
    <property type="entry name" value="HATPase_c"/>
    <property type="match status" value="1"/>
</dbReference>
<dbReference type="InterPro" id="IPR036097">
    <property type="entry name" value="HisK_dim/P_sf"/>
</dbReference>
<organism evidence="16 17">
    <name type="scientific">Arcobacter defluvii</name>
    <dbReference type="NCBI Taxonomy" id="873191"/>
    <lineage>
        <taxon>Bacteria</taxon>
        <taxon>Pseudomonadati</taxon>
        <taxon>Campylobacterota</taxon>
        <taxon>Epsilonproteobacteria</taxon>
        <taxon>Campylobacterales</taxon>
        <taxon>Arcobacteraceae</taxon>
        <taxon>Arcobacter</taxon>
    </lineage>
</organism>
<comment type="catalytic activity">
    <reaction evidence="1">
        <text>ATP + protein L-histidine = ADP + protein N-phospho-L-histidine.</text>
        <dbReference type="EC" id="2.7.13.3"/>
    </reaction>
</comment>
<dbReference type="SMART" id="SM01049">
    <property type="entry name" value="Cache_2"/>
    <property type="match status" value="2"/>
</dbReference>
<keyword evidence="10" id="KW-0067">ATP-binding</keyword>
<dbReference type="InterPro" id="IPR004010">
    <property type="entry name" value="Double_Cache_2"/>
</dbReference>
<evidence type="ECO:0000259" key="15">
    <source>
        <dbReference type="PROSITE" id="PS50109"/>
    </source>
</evidence>
<proteinExistence type="predicted"/>
<evidence type="ECO:0000313" key="17">
    <source>
        <dbReference type="Proteomes" id="UP000503313"/>
    </source>
</evidence>
<comment type="subcellular location">
    <subcellularLocation>
        <location evidence="2">Cell membrane</location>
        <topology evidence="2">Multi-pass membrane protein</topology>
    </subcellularLocation>
</comment>
<dbReference type="RefSeq" id="WP_129010407.1">
    <property type="nucleotide sequence ID" value="NZ_CP053835.1"/>
</dbReference>
<dbReference type="Gene3D" id="1.10.287.130">
    <property type="match status" value="1"/>
</dbReference>
<evidence type="ECO:0000256" key="6">
    <source>
        <dbReference type="ARBA" id="ARBA00022679"/>
    </source>
</evidence>
<keyword evidence="11 14" id="KW-1133">Transmembrane helix</keyword>
<evidence type="ECO:0000256" key="14">
    <source>
        <dbReference type="SAM" id="Phobius"/>
    </source>
</evidence>
<evidence type="ECO:0000256" key="2">
    <source>
        <dbReference type="ARBA" id="ARBA00004651"/>
    </source>
</evidence>
<dbReference type="Pfam" id="PF08269">
    <property type="entry name" value="dCache_2"/>
    <property type="match status" value="1"/>
</dbReference>
<name>A0AAE7E592_9BACT</name>
<dbReference type="InterPro" id="IPR003594">
    <property type="entry name" value="HATPase_dom"/>
</dbReference>
<evidence type="ECO:0000256" key="10">
    <source>
        <dbReference type="ARBA" id="ARBA00022840"/>
    </source>
</evidence>
<dbReference type="InterPro" id="IPR036890">
    <property type="entry name" value="HATPase_C_sf"/>
</dbReference>
<evidence type="ECO:0000313" key="16">
    <source>
        <dbReference type="EMBL" id="QKF76580.1"/>
    </source>
</evidence>
<dbReference type="CDD" id="cd00082">
    <property type="entry name" value="HisKA"/>
    <property type="match status" value="1"/>
</dbReference>
<dbReference type="PRINTS" id="PR00344">
    <property type="entry name" value="BCTRLSENSOR"/>
</dbReference>
<dbReference type="EC" id="2.7.13.3" evidence="3"/>
<dbReference type="KEGG" id="adz:ADFLV_0522"/>
<evidence type="ECO:0000256" key="4">
    <source>
        <dbReference type="ARBA" id="ARBA00022475"/>
    </source>
</evidence>
<dbReference type="Proteomes" id="UP000503313">
    <property type="component" value="Chromosome"/>
</dbReference>
<keyword evidence="12" id="KW-0902">Two-component regulatory system</keyword>
<evidence type="ECO:0000256" key="12">
    <source>
        <dbReference type="ARBA" id="ARBA00023012"/>
    </source>
</evidence>
<dbReference type="InterPro" id="IPR003661">
    <property type="entry name" value="HisK_dim/P_dom"/>
</dbReference>
<evidence type="ECO:0000256" key="5">
    <source>
        <dbReference type="ARBA" id="ARBA00022553"/>
    </source>
</evidence>
<dbReference type="GO" id="GO:0000155">
    <property type="term" value="F:phosphorelay sensor kinase activity"/>
    <property type="evidence" value="ECO:0007669"/>
    <property type="project" value="InterPro"/>
</dbReference>
<keyword evidence="5" id="KW-0597">Phosphoprotein</keyword>
<evidence type="ECO:0000256" key="9">
    <source>
        <dbReference type="ARBA" id="ARBA00022777"/>
    </source>
</evidence>
<dbReference type="SUPFAM" id="SSF47384">
    <property type="entry name" value="Homodimeric domain of signal transducing histidine kinase"/>
    <property type="match status" value="1"/>
</dbReference>
<feature type="domain" description="Histidine kinase" evidence="15">
    <location>
        <begin position="417"/>
        <end position="639"/>
    </location>
</feature>
<dbReference type="SMART" id="SM00388">
    <property type="entry name" value="HisKA"/>
    <property type="match status" value="1"/>
</dbReference>
<dbReference type="PANTHER" id="PTHR43065">
    <property type="entry name" value="SENSOR HISTIDINE KINASE"/>
    <property type="match status" value="1"/>
</dbReference>
<gene>
    <name evidence="16" type="ORF">ADFLV_0522</name>
</gene>
<feature type="transmembrane region" description="Helical" evidence="14">
    <location>
        <begin position="12"/>
        <end position="34"/>
    </location>
</feature>
<dbReference type="CDD" id="cd12912">
    <property type="entry name" value="PDC2_MCP_like"/>
    <property type="match status" value="1"/>
</dbReference>
<dbReference type="GO" id="GO:0005524">
    <property type="term" value="F:ATP binding"/>
    <property type="evidence" value="ECO:0007669"/>
    <property type="project" value="UniProtKB-KW"/>
</dbReference>
<dbReference type="InterPro" id="IPR005467">
    <property type="entry name" value="His_kinase_dom"/>
</dbReference>
<keyword evidence="13 14" id="KW-0472">Membrane</keyword>
<dbReference type="Gene3D" id="3.30.565.10">
    <property type="entry name" value="Histidine kinase-like ATPase, C-terminal domain"/>
    <property type="match status" value="1"/>
</dbReference>
<evidence type="ECO:0000256" key="13">
    <source>
        <dbReference type="ARBA" id="ARBA00023136"/>
    </source>
</evidence>
<keyword evidence="17" id="KW-1185">Reference proteome</keyword>
<dbReference type="PANTHER" id="PTHR43065:SF10">
    <property type="entry name" value="PEROXIDE STRESS-ACTIVATED HISTIDINE KINASE MAK3"/>
    <property type="match status" value="1"/>
</dbReference>
<dbReference type="SUPFAM" id="SSF55874">
    <property type="entry name" value="ATPase domain of HSP90 chaperone/DNA topoisomerase II/histidine kinase"/>
    <property type="match status" value="1"/>
</dbReference>
<evidence type="ECO:0000256" key="11">
    <source>
        <dbReference type="ARBA" id="ARBA00022989"/>
    </source>
</evidence>
<evidence type="ECO:0000256" key="3">
    <source>
        <dbReference type="ARBA" id="ARBA00012438"/>
    </source>
</evidence>
<dbReference type="SMART" id="SM00387">
    <property type="entry name" value="HATPase_c"/>
    <property type="match status" value="1"/>
</dbReference>
<protein>
    <recommendedName>
        <fullName evidence="3">histidine kinase</fullName>
        <ecNumber evidence="3">2.7.13.3</ecNumber>
    </recommendedName>
</protein>
<keyword evidence="9 16" id="KW-0418">Kinase</keyword>
<keyword evidence="4" id="KW-1003">Cell membrane</keyword>
<keyword evidence="8" id="KW-0547">Nucleotide-binding</keyword>
<evidence type="ECO:0000256" key="7">
    <source>
        <dbReference type="ARBA" id="ARBA00022692"/>
    </source>
</evidence>
<dbReference type="InterPro" id="IPR004358">
    <property type="entry name" value="Sig_transdc_His_kin-like_C"/>
</dbReference>
<dbReference type="AlphaFoldDB" id="A0AAE7E592"/>
<accession>A0AAE7E592</accession>
<sequence length="644" mass="76467">MLTKKEKKLIKLIKYTPIFIVALVCMIIISLLYIDKNITLKSDLKALENDYLKRNQNIIKDEVNKIYDYIIHKKLNSEKELKHDIKSRVLAIHNMMTYIYEKYKDKESAEQIQTRIKDALKALRFNDNRGYFYINTMEGKSILHPLYPQFENKSILDFEDNYGSKFIENVINDLKIKKESYNEYYWKKPEAFNKLKQYKKITFNKVFEPYNWYIGTGEYLEDFEEKIKKEILEYISSIKYSKNGYIFVIDEKGVYLTHIEKSYIGVNRITLKDANGFMITKEIMNLANKGEGFLKYVGTIKPDTKLPSEKITFVKGFKDWDWAIATGFYTDELAEQIKTKQYEYKQNYLHNLLSLFTVSGLITIVFLFLSFYISKRLERRFYKYKQQVLSYIKKSREKDNLLAQQSKMAAMGEMLENIAHQWRQPLSSISTLSTGIKLQYQYGEINKEEILRSMDAITTTTKYLSQTIDDFRDYFNPNKEAYYFNLKKVFQKAFDLLEIQFNLRNIIFIKNLDDVYIYGFENEFLQVIINILNNAKDEFEKKELDQKYIFVDIRKEENRVKIFIKDNAGGIAENILEKVFEPYFTTKFKSQGTGIGLYMSKEIIEKHMKGRISVYNEDYIYENSGHKGAVFEIIFLAEEAKKVI</sequence>
<dbReference type="Gene3D" id="3.30.450.20">
    <property type="entry name" value="PAS domain"/>
    <property type="match status" value="2"/>
</dbReference>
<dbReference type="EMBL" id="CP053835">
    <property type="protein sequence ID" value="QKF76580.1"/>
    <property type="molecule type" value="Genomic_DNA"/>
</dbReference>
<keyword evidence="7 14" id="KW-0812">Transmembrane</keyword>
<keyword evidence="6" id="KW-0808">Transferase</keyword>